<feature type="transmembrane region" description="Helical" evidence="7">
    <location>
        <begin position="172"/>
        <end position="188"/>
    </location>
</feature>
<feature type="compositionally biased region" description="Basic and acidic residues" evidence="6">
    <location>
        <begin position="1"/>
        <end position="19"/>
    </location>
</feature>
<dbReference type="Proteomes" id="UP000001351">
    <property type="component" value="Chromosome"/>
</dbReference>
<evidence type="ECO:0000256" key="7">
    <source>
        <dbReference type="SAM" id="Phobius"/>
    </source>
</evidence>
<gene>
    <name evidence="8" type="ordered locus">STAUR_7828</name>
    <name evidence="9" type="ORF">STIAU_3930</name>
</gene>
<evidence type="ECO:0000313" key="10">
    <source>
        <dbReference type="Proteomes" id="UP000001351"/>
    </source>
</evidence>
<feature type="transmembrane region" description="Helical" evidence="7">
    <location>
        <begin position="74"/>
        <end position="95"/>
    </location>
</feature>
<accession>Q099D4</accession>
<name>Q099D4_STIAD</name>
<dbReference type="eggNOG" id="COG3714">
    <property type="taxonomic scope" value="Bacteria"/>
</dbReference>
<comment type="subcellular location">
    <subcellularLocation>
        <location evidence="1">Membrane</location>
        <topology evidence="1">Multi-pass membrane protein</topology>
    </subcellularLocation>
</comment>
<evidence type="ECO:0000256" key="5">
    <source>
        <dbReference type="ARBA" id="ARBA00023136"/>
    </source>
</evidence>
<dbReference type="Pfam" id="PF07947">
    <property type="entry name" value="YhhN"/>
    <property type="match status" value="1"/>
</dbReference>
<feature type="transmembrane region" description="Helical" evidence="7">
    <location>
        <begin position="115"/>
        <end position="136"/>
    </location>
</feature>
<evidence type="ECO:0000313" key="11">
    <source>
        <dbReference type="Proteomes" id="UP000032702"/>
    </source>
</evidence>
<protein>
    <submittedName>
        <fullName evidence="8">Conserved uncharacterized protein</fullName>
    </submittedName>
</protein>
<keyword evidence="4 7" id="KW-1133">Transmembrane helix</keyword>
<evidence type="ECO:0000256" key="6">
    <source>
        <dbReference type="SAM" id="MobiDB-lite"/>
    </source>
</evidence>
<dbReference type="GO" id="GO:0016020">
    <property type="term" value="C:membrane"/>
    <property type="evidence" value="ECO:0007669"/>
    <property type="project" value="UniProtKB-SubCell"/>
</dbReference>
<evidence type="ECO:0000313" key="9">
    <source>
        <dbReference type="EMBL" id="EAU68334.1"/>
    </source>
</evidence>
<evidence type="ECO:0000256" key="4">
    <source>
        <dbReference type="ARBA" id="ARBA00022989"/>
    </source>
</evidence>
<reference evidence="9 11" key="1">
    <citation type="submission" date="2006-04" db="EMBL/GenBank/DDBJ databases">
        <authorList>
            <person name="Nierman W.C."/>
        </authorList>
    </citation>
    <scope>NUCLEOTIDE SEQUENCE [LARGE SCALE GENOMIC DNA]</scope>
    <source>
        <strain evidence="9 11">DW4/3-1</strain>
    </source>
</reference>
<evidence type="ECO:0000256" key="1">
    <source>
        <dbReference type="ARBA" id="ARBA00004141"/>
    </source>
</evidence>
<dbReference type="EMBL" id="AAMD01000018">
    <property type="protein sequence ID" value="EAU68334.1"/>
    <property type="molecule type" value="Genomic_DNA"/>
</dbReference>
<comment type="similarity">
    <text evidence="2">Belongs to the TMEM86 family.</text>
</comment>
<proteinExistence type="inferred from homology"/>
<feature type="region of interest" description="Disordered" evidence="6">
    <location>
        <begin position="1"/>
        <end position="39"/>
    </location>
</feature>
<organism evidence="9 11">
    <name type="scientific">Stigmatella aurantiaca (strain DW4/3-1)</name>
    <dbReference type="NCBI Taxonomy" id="378806"/>
    <lineage>
        <taxon>Bacteria</taxon>
        <taxon>Pseudomonadati</taxon>
        <taxon>Myxococcota</taxon>
        <taxon>Myxococcia</taxon>
        <taxon>Myxococcales</taxon>
        <taxon>Cystobacterineae</taxon>
        <taxon>Archangiaceae</taxon>
        <taxon>Stigmatella</taxon>
    </lineage>
</organism>
<sequence length="354" mass="39090">MQHKQAHEYKEVLPVDVSHKSQPTAPSKRCCPSADDRARTTSNQISSILTPARTPMSNANTPHRTQRKQIVRSMLLVALMVFLTGLYQGMGWLVYSLLHQEGGCLTPECARASEYAIWTAQHAGFARTILFLVMVLRIGQNNLSRADYRLLVVASGLTVVADYFLVYQRENFMAGLGVFVGVHLLYTLRHARGFAESLQPARRARTWRLLLLSAAGVLLLSAAALWWIHAKTRELSLTPPGAPVVLYLAVLSLSLWMAWGTLIRQGFTRFHARLIAVGMTSFYLCDLCVGMSSLLNGLETKPGSFFDNCVGFFYSPALVLLAMSGYRTPPSPPAVVKLRLNETQAAPLSLNPGV</sequence>
<keyword evidence="5 7" id="KW-0472">Membrane</keyword>
<dbReference type="EMBL" id="CP002271">
    <property type="protein sequence ID" value="ADO75583.1"/>
    <property type="molecule type" value="Genomic_DNA"/>
</dbReference>
<dbReference type="OrthoDB" id="1707404at2"/>
<dbReference type="Proteomes" id="UP000032702">
    <property type="component" value="Unassembled WGS sequence"/>
</dbReference>
<keyword evidence="3 7" id="KW-0812">Transmembrane</keyword>
<dbReference type="AlphaFoldDB" id="Q099D4"/>
<dbReference type="HOGENOM" id="CLU_782820_0_0_7"/>
<evidence type="ECO:0000313" key="8">
    <source>
        <dbReference type="EMBL" id="ADO75583.1"/>
    </source>
</evidence>
<feature type="transmembrane region" description="Helical" evidence="7">
    <location>
        <begin position="241"/>
        <end position="262"/>
    </location>
</feature>
<dbReference type="InterPro" id="IPR012506">
    <property type="entry name" value="TMEM86B-like"/>
</dbReference>
<evidence type="ECO:0000256" key="3">
    <source>
        <dbReference type="ARBA" id="ARBA00022692"/>
    </source>
</evidence>
<reference evidence="8 10" key="2">
    <citation type="journal article" date="2011" name="Mol. Biol. Evol.">
        <title>Comparative genomic analysis of fruiting body formation in Myxococcales.</title>
        <authorList>
            <person name="Huntley S."/>
            <person name="Hamann N."/>
            <person name="Wegener-Feldbrugge S."/>
            <person name="Treuner-Lange A."/>
            <person name="Kube M."/>
            <person name="Reinhardt R."/>
            <person name="Klages S."/>
            <person name="Muller R."/>
            <person name="Ronning C.M."/>
            <person name="Nierman W.C."/>
            <person name="Sogaard-Andersen L."/>
        </authorList>
    </citation>
    <scope>NUCLEOTIDE SEQUENCE [LARGE SCALE GENOMIC DNA]</scope>
    <source>
        <strain evidence="8 10">DW4/3-1</strain>
    </source>
</reference>
<feature type="transmembrane region" description="Helical" evidence="7">
    <location>
        <begin position="148"/>
        <end position="166"/>
    </location>
</feature>
<dbReference type="KEGG" id="sur:STAUR_7828"/>
<feature type="transmembrane region" description="Helical" evidence="7">
    <location>
        <begin position="209"/>
        <end position="229"/>
    </location>
</feature>
<evidence type="ECO:0000256" key="2">
    <source>
        <dbReference type="ARBA" id="ARBA00007375"/>
    </source>
</evidence>
<keyword evidence="10" id="KW-1185">Reference proteome</keyword>